<evidence type="ECO:0000259" key="8">
    <source>
        <dbReference type="Pfam" id="PF06414"/>
    </source>
</evidence>
<dbReference type="InterPro" id="IPR027417">
    <property type="entry name" value="P-loop_NTPase"/>
</dbReference>
<sequence>MIDLTLTPAESEQLIARRTEEIMPSRRPVRGPGMQPLAVVIGGQPGAAKSTVQDRVHAALGVDTAATYEADDDAQAHPRFQEATRDGGLDAHGEVVQSLPEDLSQRCLDSLLTADPPYDVVTSAWLETPERAQQTLEPFRNAGHRVVAVYVATNEADSLLAIADRYQQAKDAAGNGRWVDPRMHNAVYQRVSDAAHAVETLGYADDIYVVDRAGNVLYENHRRADGSLEREPGAREAIVAERNRPPTPAEQQRFVGTARALRQRADELAPEVDDLVREAMRKQVDRPAALPSQPAPDRAPQIDGQLAELQRVTGAGVAPAGGIRPPDPASTSPGAPQTPDGTRAPGVGHGVRRPDGGRPSADR</sequence>
<evidence type="ECO:0000256" key="3">
    <source>
        <dbReference type="ARBA" id="ARBA00022741"/>
    </source>
</evidence>
<dbReference type="SUPFAM" id="SSF52540">
    <property type="entry name" value="P-loop containing nucleoside triphosphate hydrolases"/>
    <property type="match status" value="1"/>
</dbReference>
<organism evidence="9 10">
    <name type="scientific">Kribbella speibonae</name>
    <dbReference type="NCBI Taxonomy" id="1572660"/>
    <lineage>
        <taxon>Bacteria</taxon>
        <taxon>Bacillati</taxon>
        <taxon>Actinomycetota</taxon>
        <taxon>Actinomycetes</taxon>
        <taxon>Propionibacteriales</taxon>
        <taxon>Kribbellaceae</taxon>
        <taxon>Kribbella</taxon>
    </lineage>
</organism>
<dbReference type="GO" id="GO:0005524">
    <property type="term" value="F:ATP binding"/>
    <property type="evidence" value="ECO:0007669"/>
    <property type="project" value="UniProtKB-KW"/>
</dbReference>
<gene>
    <name evidence="9" type="ORF">E0H92_29365</name>
</gene>
<evidence type="ECO:0000313" key="9">
    <source>
        <dbReference type="EMBL" id="TCC34142.1"/>
    </source>
</evidence>
<dbReference type="GO" id="GO:0016301">
    <property type="term" value="F:kinase activity"/>
    <property type="evidence" value="ECO:0007669"/>
    <property type="project" value="InterPro"/>
</dbReference>
<evidence type="ECO:0000256" key="4">
    <source>
        <dbReference type="ARBA" id="ARBA00022840"/>
    </source>
</evidence>
<name>A0A4V2M405_9ACTN</name>
<comment type="catalytic activity">
    <reaction evidence="6">
        <text>UDP-N-acetyl-alpha-D-glucosamine + ATP = UDP-N-acetyl-alpha-D-glucosamine 3'-phosphate + ADP + H(+)</text>
        <dbReference type="Rhea" id="RHEA:32671"/>
        <dbReference type="ChEBI" id="CHEBI:15378"/>
        <dbReference type="ChEBI" id="CHEBI:30616"/>
        <dbReference type="ChEBI" id="CHEBI:57705"/>
        <dbReference type="ChEBI" id="CHEBI:64353"/>
        <dbReference type="ChEBI" id="CHEBI:456216"/>
        <dbReference type="EC" id="2.7.1.176"/>
    </reaction>
</comment>
<evidence type="ECO:0000256" key="5">
    <source>
        <dbReference type="ARBA" id="ARBA00032897"/>
    </source>
</evidence>
<dbReference type="RefSeq" id="WP_131498550.1">
    <property type="nucleotide sequence ID" value="NZ_SJKC01000004.1"/>
</dbReference>
<proteinExistence type="inferred from homology"/>
<feature type="region of interest" description="Disordered" evidence="7">
    <location>
        <begin position="307"/>
        <end position="363"/>
    </location>
</feature>
<comment type="caution">
    <text evidence="9">The sequence shown here is derived from an EMBL/GenBank/DDBJ whole genome shotgun (WGS) entry which is preliminary data.</text>
</comment>
<dbReference type="EMBL" id="SJKC01000004">
    <property type="protein sequence ID" value="TCC34142.1"/>
    <property type="molecule type" value="Genomic_DNA"/>
</dbReference>
<dbReference type="AlphaFoldDB" id="A0A4V2M405"/>
<keyword evidence="4" id="KW-0067">ATP-binding</keyword>
<dbReference type="Pfam" id="PF06414">
    <property type="entry name" value="Zeta_toxin"/>
    <property type="match status" value="1"/>
</dbReference>
<feature type="compositionally biased region" description="Basic and acidic residues" evidence="7">
    <location>
        <begin position="352"/>
        <end position="363"/>
    </location>
</feature>
<evidence type="ECO:0000313" key="10">
    <source>
        <dbReference type="Proteomes" id="UP000294225"/>
    </source>
</evidence>
<evidence type="ECO:0000256" key="7">
    <source>
        <dbReference type="SAM" id="MobiDB-lite"/>
    </source>
</evidence>
<dbReference type="InterPro" id="IPR010488">
    <property type="entry name" value="Zeta_toxin_domain"/>
</dbReference>
<evidence type="ECO:0000256" key="2">
    <source>
        <dbReference type="ARBA" id="ARBA00011963"/>
    </source>
</evidence>
<protein>
    <recommendedName>
        <fullName evidence="5">UDP-N-acetylglucosamine kinase</fullName>
        <ecNumber evidence="2">2.7.1.176</ecNumber>
    </recommendedName>
    <alternativeName>
        <fullName evidence="5">UDP-N-acetylglucosamine kinase</fullName>
    </alternativeName>
</protein>
<dbReference type="Proteomes" id="UP000294225">
    <property type="component" value="Unassembled WGS sequence"/>
</dbReference>
<evidence type="ECO:0000256" key="6">
    <source>
        <dbReference type="ARBA" id="ARBA00048178"/>
    </source>
</evidence>
<accession>A0A4V2M405</accession>
<feature type="domain" description="Zeta toxin" evidence="8">
    <location>
        <begin position="34"/>
        <end position="221"/>
    </location>
</feature>
<comment type="similarity">
    <text evidence="1">Belongs to the zeta toxin family.</text>
</comment>
<reference evidence="9 10" key="1">
    <citation type="submission" date="2019-02" db="EMBL/GenBank/DDBJ databases">
        <title>Kribbella capetownensis sp. nov. and Kribbella speibonae sp. nov., isolated from soil.</title>
        <authorList>
            <person name="Curtis S.M."/>
            <person name="Norton I."/>
            <person name="Everest G.J."/>
            <person name="Meyers P.R."/>
        </authorList>
    </citation>
    <scope>NUCLEOTIDE SEQUENCE [LARGE SCALE GENOMIC DNA]</scope>
    <source>
        <strain evidence="9 10">YM55</strain>
    </source>
</reference>
<keyword evidence="3" id="KW-0547">Nucleotide-binding</keyword>
<dbReference type="EC" id="2.7.1.176" evidence="2"/>
<evidence type="ECO:0000256" key="1">
    <source>
        <dbReference type="ARBA" id="ARBA00009104"/>
    </source>
</evidence>
<dbReference type="Gene3D" id="3.40.50.300">
    <property type="entry name" value="P-loop containing nucleotide triphosphate hydrolases"/>
    <property type="match status" value="1"/>
</dbReference>